<name>A0ABU4ZJW5_9HYPH</name>
<proteinExistence type="predicted"/>
<keyword evidence="2" id="KW-1185">Reference proteome</keyword>
<evidence type="ECO:0000313" key="2">
    <source>
        <dbReference type="Proteomes" id="UP001276840"/>
    </source>
</evidence>
<sequence length="179" mass="20853">MANPQYVPGTLVPERLLPLIGLLVVRFGSLDAELNRLIWHVAGLDELAGRAFTASVTNYRPRANLLGWLSRRIESEADRKKVAKLADQFMEIADFRHRVIHDEVGWYSPNTGTVGVWRAEVPLEKRKPTEISEDWLSYYSRLAWEVEARMQQYRIKNSRWDEDTHFPWHETPPSKPNRS</sequence>
<dbReference type="Proteomes" id="UP001276840">
    <property type="component" value="Unassembled WGS sequence"/>
</dbReference>
<accession>A0ABU4ZJW5</accession>
<comment type="caution">
    <text evidence="1">The sequence shown here is derived from an EMBL/GenBank/DDBJ whole genome shotgun (WGS) entry which is preliminary data.</text>
</comment>
<reference evidence="1 2" key="1">
    <citation type="submission" date="2023-08" db="EMBL/GenBank/DDBJ databases">
        <title>Implementing the SeqCode for naming new Mesorhizobium species isolated from Vachellia karroo root nodules.</title>
        <authorList>
            <person name="Van Lill M."/>
        </authorList>
    </citation>
    <scope>NUCLEOTIDE SEQUENCE [LARGE SCALE GENOMIC DNA]</scope>
    <source>
        <strain evidence="1 2">MSK 1335</strain>
    </source>
</reference>
<dbReference type="EMBL" id="JAVIJF010000009">
    <property type="protein sequence ID" value="MDX8525664.1"/>
    <property type="molecule type" value="Genomic_DNA"/>
</dbReference>
<protein>
    <submittedName>
        <fullName evidence="1">Uncharacterized protein</fullName>
    </submittedName>
</protein>
<organism evidence="1 2">
    <name type="scientific">Mesorhizobium montanum</name>
    <dbReference type="NCBI Taxonomy" id="3072323"/>
    <lineage>
        <taxon>Bacteria</taxon>
        <taxon>Pseudomonadati</taxon>
        <taxon>Pseudomonadota</taxon>
        <taxon>Alphaproteobacteria</taxon>
        <taxon>Hyphomicrobiales</taxon>
        <taxon>Phyllobacteriaceae</taxon>
        <taxon>Mesorhizobium</taxon>
    </lineage>
</organism>
<dbReference type="RefSeq" id="WP_320233610.1">
    <property type="nucleotide sequence ID" value="NZ_JAVIJF010000009.1"/>
</dbReference>
<gene>
    <name evidence="1" type="ORF">RFM68_14200</name>
</gene>
<evidence type="ECO:0000313" key="1">
    <source>
        <dbReference type="EMBL" id="MDX8525664.1"/>
    </source>
</evidence>